<gene>
    <name evidence="3" type="ORF">M0R45_023748</name>
</gene>
<organism evidence="3 4">
    <name type="scientific">Rubus argutus</name>
    <name type="common">Southern blackberry</name>
    <dbReference type="NCBI Taxonomy" id="59490"/>
    <lineage>
        <taxon>Eukaryota</taxon>
        <taxon>Viridiplantae</taxon>
        <taxon>Streptophyta</taxon>
        <taxon>Embryophyta</taxon>
        <taxon>Tracheophyta</taxon>
        <taxon>Spermatophyta</taxon>
        <taxon>Magnoliopsida</taxon>
        <taxon>eudicotyledons</taxon>
        <taxon>Gunneridae</taxon>
        <taxon>Pentapetalae</taxon>
        <taxon>rosids</taxon>
        <taxon>fabids</taxon>
        <taxon>Rosales</taxon>
        <taxon>Rosaceae</taxon>
        <taxon>Rosoideae</taxon>
        <taxon>Rosoideae incertae sedis</taxon>
        <taxon>Rubus</taxon>
    </lineage>
</organism>
<dbReference type="InterPro" id="IPR036047">
    <property type="entry name" value="F-box-like_dom_sf"/>
</dbReference>
<proteinExistence type="predicted"/>
<evidence type="ECO:0008006" key="5">
    <source>
        <dbReference type="Google" id="ProtNLM"/>
    </source>
</evidence>
<dbReference type="InterPro" id="IPR055411">
    <property type="entry name" value="LRR_FXL15/At3g58940/PEG3-like"/>
</dbReference>
<dbReference type="SUPFAM" id="SSF81383">
    <property type="entry name" value="F-box domain"/>
    <property type="match status" value="1"/>
</dbReference>
<dbReference type="PANTHER" id="PTHR34145">
    <property type="entry name" value="OS02G0105600 PROTEIN"/>
    <property type="match status" value="1"/>
</dbReference>
<dbReference type="InterPro" id="IPR032675">
    <property type="entry name" value="LRR_dom_sf"/>
</dbReference>
<feature type="domain" description="F-box" evidence="1">
    <location>
        <begin position="6"/>
        <end position="46"/>
    </location>
</feature>
<dbReference type="Proteomes" id="UP001457282">
    <property type="component" value="Unassembled WGS sequence"/>
</dbReference>
<protein>
    <recommendedName>
        <fullName evidence="5">FBD domain-containing protein</fullName>
    </recommendedName>
</protein>
<feature type="domain" description="F-box/LRR-repeat protein 15/At3g58940/PEG3-like LRR" evidence="2">
    <location>
        <begin position="98"/>
        <end position="266"/>
    </location>
</feature>
<evidence type="ECO:0000259" key="1">
    <source>
        <dbReference type="Pfam" id="PF00646"/>
    </source>
</evidence>
<dbReference type="InterPro" id="IPR053772">
    <property type="entry name" value="At1g61320/At1g61330-like"/>
</dbReference>
<name>A0AAW1WP85_RUBAR</name>
<dbReference type="SUPFAM" id="SSF52047">
    <property type="entry name" value="RNI-like"/>
    <property type="match status" value="1"/>
</dbReference>
<comment type="caution">
    <text evidence="3">The sequence shown here is derived from an EMBL/GenBank/DDBJ whole genome shotgun (WGS) entry which is preliminary data.</text>
</comment>
<evidence type="ECO:0000313" key="4">
    <source>
        <dbReference type="Proteomes" id="UP001457282"/>
    </source>
</evidence>
<dbReference type="AlphaFoldDB" id="A0AAW1WP85"/>
<sequence>MELDKISNLPSGITENFFSYFSIKEAARTSVLSKDWRHRWTTLPFLVFDDKIDHLTEAIVSHVLLSHSGPIHTFKLSSRKYLFQFVCLSRIDSFRAANCLLNPPSTIKGFRMLKSLHIRRVTVTRNVLEEMIFCCPRLESIIICHLLGATHLKIDAPNLRFLKVEGGLEDVQLESARNLVDVSIDRKRGSTNSSKLLRFFFKLPRIERLTLGDSFLECAIDSLPEKLAKPCLCLNFLSISIRLNNLEEILTAMCLLRSAPALQELKFLVRQEDRANAGGAASWVNDNQNRAFTQLRIVKVIGLSGVKAELDFLKFLLLSSPALQELEISFGREDVQVLDYFSWLHDNPNNGAFTQLRLVKVTGLSGNKSQVDFIRFLLSSTSPMLERMTLQPASARVSWELFKLLAEFKRNSVPAYLEFLNPSIPMRDFDD</sequence>
<dbReference type="EMBL" id="JBEDUW010000005">
    <property type="protein sequence ID" value="KAK9926521.1"/>
    <property type="molecule type" value="Genomic_DNA"/>
</dbReference>
<dbReference type="Pfam" id="PF00646">
    <property type="entry name" value="F-box"/>
    <property type="match status" value="1"/>
</dbReference>
<reference evidence="3 4" key="1">
    <citation type="journal article" date="2023" name="G3 (Bethesda)">
        <title>A chromosome-length genome assembly and annotation of blackberry (Rubus argutus, cv. 'Hillquist').</title>
        <authorList>
            <person name="Bruna T."/>
            <person name="Aryal R."/>
            <person name="Dudchenko O."/>
            <person name="Sargent D.J."/>
            <person name="Mead D."/>
            <person name="Buti M."/>
            <person name="Cavallini A."/>
            <person name="Hytonen T."/>
            <person name="Andres J."/>
            <person name="Pham M."/>
            <person name="Weisz D."/>
            <person name="Mascagni F."/>
            <person name="Usai G."/>
            <person name="Natali L."/>
            <person name="Bassil N."/>
            <person name="Fernandez G.E."/>
            <person name="Lomsadze A."/>
            <person name="Armour M."/>
            <person name="Olukolu B."/>
            <person name="Poorten T."/>
            <person name="Britton C."/>
            <person name="Davik J."/>
            <person name="Ashrafi H."/>
            <person name="Aiden E.L."/>
            <person name="Borodovsky M."/>
            <person name="Worthington M."/>
        </authorList>
    </citation>
    <scope>NUCLEOTIDE SEQUENCE [LARGE SCALE GENOMIC DNA]</scope>
    <source>
        <strain evidence="3">PI 553951</strain>
    </source>
</reference>
<evidence type="ECO:0000313" key="3">
    <source>
        <dbReference type="EMBL" id="KAK9926521.1"/>
    </source>
</evidence>
<accession>A0AAW1WP85</accession>
<dbReference type="Gene3D" id="3.80.10.10">
    <property type="entry name" value="Ribonuclease Inhibitor"/>
    <property type="match status" value="1"/>
</dbReference>
<dbReference type="InterPro" id="IPR001810">
    <property type="entry name" value="F-box_dom"/>
</dbReference>
<dbReference type="Pfam" id="PF24758">
    <property type="entry name" value="LRR_At5g56370"/>
    <property type="match status" value="1"/>
</dbReference>
<dbReference type="PANTHER" id="PTHR34145:SF28">
    <property type="entry name" value="F-BOX DOMAIN-CONTAINING PROTEIN"/>
    <property type="match status" value="1"/>
</dbReference>
<keyword evidence="4" id="KW-1185">Reference proteome</keyword>
<evidence type="ECO:0000259" key="2">
    <source>
        <dbReference type="Pfam" id="PF24758"/>
    </source>
</evidence>